<evidence type="ECO:0000256" key="6">
    <source>
        <dbReference type="ARBA" id="ARBA00037234"/>
    </source>
</evidence>
<dbReference type="GO" id="GO:0004722">
    <property type="term" value="F:protein serine/threonine phosphatase activity"/>
    <property type="evidence" value="ECO:0007669"/>
    <property type="project" value="UniProtKB-EC"/>
</dbReference>
<evidence type="ECO:0000256" key="12">
    <source>
        <dbReference type="ARBA" id="ARBA00048336"/>
    </source>
</evidence>
<evidence type="ECO:0000256" key="9">
    <source>
        <dbReference type="ARBA" id="ARBA00040722"/>
    </source>
</evidence>
<evidence type="ECO:0000256" key="1">
    <source>
        <dbReference type="ARBA" id="ARBA00004294"/>
    </source>
</evidence>
<dbReference type="CDD" id="cd07067">
    <property type="entry name" value="HP_PGM_like"/>
    <property type="match status" value="1"/>
</dbReference>
<evidence type="ECO:0000313" key="13">
    <source>
        <dbReference type="EMBL" id="KAG5680871.1"/>
    </source>
</evidence>
<comment type="catalytic activity">
    <reaction evidence="11">
        <text>O-phospho-L-seryl-[protein] + H2O = L-seryl-[protein] + phosphate</text>
        <dbReference type="Rhea" id="RHEA:20629"/>
        <dbReference type="Rhea" id="RHEA-COMP:9863"/>
        <dbReference type="Rhea" id="RHEA-COMP:11604"/>
        <dbReference type="ChEBI" id="CHEBI:15377"/>
        <dbReference type="ChEBI" id="CHEBI:29999"/>
        <dbReference type="ChEBI" id="CHEBI:43474"/>
        <dbReference type="ChEBI" id="CHEBI:83421"/>
        <dbReference type="EC" id="3.1.3.16"/>
    </reaction>
</comment>
<keyword evidence="4" id="KW-0496">Mitochondrion</keyword>
<dbReference type="SMART" id="SM00855">
    <property type="entry name" value="PGAM"/>
    <property type="match status" value="1"/>
</dbReference>
<dbReference type="EC" id="3.1.3.16" evidence="3"/>
<name>A0A9J6CG50_POLVA</name>
<keyword evidence="5" id="KW-0378">Hydrolase</keyword>
<dbReference type="OrthoDB" id="2118094at2759"/>
<gene>
    <name evidence="13" type="ORF">PVAND_010352</name>
</gene>
<dbReference type="Proteomes" id="UP001107558">
    <property type="component" value="Chromosome 1"/>
</dbReference>
<proteinExistence type="inferred from homology"/>
<comment type="similarity">
    <text evidence="2">Belongs to the phosphoglycerate mutase family. BPG-dependent PGAM subfamily.</text>
</comment>
<dbReference type="PANTHER" id="PTHR20935:SF0">
    <property type="entry name" value="SERINE_THREONINE-PROTEIN PHOSPHATASE PGAM5, MITOCHONDRIAL"/>
    <property type="match status" value="1"/>
</dbReference>
<protein>
    <recommendedName>
        <fullName evidence="8">Serine/threonine-protein phosphatase PGAM5, mitochondrial</fullName>
        <ecNumber evidence="3">3.1.3.16</ecNumber>
    </recommendedName>
    <alternativeName>
        <fullName evidence="10">Phosphoglycerate mutase family member 5 homolog</fullName>
    </alternativeName>
    <alternativeName>
        <fullName evidence="9">Serine/threonine-protein phosphatase Pgam5, mitochondrial</fullName>
    </alternativeName>
</protein>
<dbReference type="InterPro" id="IPR051021">
    <property type="entry name" value="Mito_Ser/Thr_phosphatase"/>
</dbReference>
<dbReference type="InterPro" id="IPR029033">
    <property type="entry name" value="His_PPase_superfam"/>
</dbReference>
<comment type="caution">
    <text evidence="13">The sequence shown here is derived from an EMBL/GenBank/DDBJ whole genome shotgun (WGS) entry which is preliminary data.</text>
</comment>
<evidence type="ECO:0000256" key="5">
    <source>
        <dbReference type="ARBA" id="ARBA00022801"/>
    </source>
</evidence>
<comment type="function">
    <text evidence="6">Displays phosphatase activity for serine/threonine residues, and dephosphorylates and activates Pk92B kinase. Has apparently no phosphoglycerate mutase activity.</text>
</comment>
<evidence type="ECO:0000313" key="14">
    <source>
        <dbReference type="Proteomes" id="UP001107558"/>
    </source>
</evidence>
<comment type="catalytic activity">
    <reaction evidence="12">
        <text>O-phospho-L-threonyl-[protein] + H2O = L-threonyl-[protein] + phosphate</text>
        <dbReference type="Rhea" id="RHEA:47004"/>
        <dbReference type="Rhea" id="RHEA-COMP:11060"/>
        <dbReference type="Rhea" id="RHEA-COMP:11605"/>
        <dbReference type="ChEBI" id="CHEBI:15377"/>
        <dbReference type="ChEBI" id="CHEBI:30013"/>
        <dbReference type="ChEBI" id="CHEBI:43474"/>
        <dbReference type="ChEBI" id="CHEBI:61977"/>
        <dbReference type="EC" id="3.1.3.16"/>
    </reaction>
</comment>
<accession>A0A9J6CG50</accession>
<keyword evidence="4" id="KW-0472">Membrane</keyword>
<dbReference type="EMBL" id="JADBJN010000001">
    <property type="protein sequence ID" value="KAG5680871.1"/>
    <property type="molecule type" value="Genomic_DNA"/>
</dbReference>
<evidence type="ECO:0000256" key="4">
    <source>
        <dbReference type="ARBA" id="ARBA00022787"/>
    </source>
</evidence>
<evidence type="ECO:0000256" key="7">
    <source>
        <dbReference type="ARBA" id="ARBA00038605"/>
    </source>
</evidence>
<organism evidence="13 14">
    <name type="scientific">Polypedilum vanderplanki</name>
    <name type="common">Sleeping chironomid midge</name>
    <dbReference type="NCBI Taxonomy" id="319348"/>
    <lineage>
        <taxon>Eukaryota</taxon>
        <taxon>Metazoa</taxon>
        <taxon>Ecdysozoa</taxon>
        <taxon>Arthropoda</taxon>
        <taxon>Hexapoda</taxon>
        <taxon>Insecta</taxon>
        <taxon>Pterygota</taxon>
        <taxon>Neoptera</taxon>
        <taxon>Endopterygota</taxon>
        <taxon>Diptera</taxon>
        <taxon>Nematocera</taxon>
        <taxon>Chironomoidea</taxon>
        <taxon>Chironomidae</taxon>
        <taxon>Chironominae</taxon>
        <taxon>Polypedilum</taxon>
        <taxon>Polypedilum</taxon>
    </lineage>
</organism>
<comment type="subcellular location">
    <subcellularLocation>
        <location evidence="1">Mitochondrion outer membrane</location>
    </subcellularLocation>
</comment>
<evidence type="ECO:0000256" key="2">
    <source>
        <dbReference type="ARBA" id="ARBA00006717"/>
    </source>
</evidence>
<comment type="subunit">
    <text evidence="7">Interacts with Pk92B/ASK1.</text>
</comment>
<dbReference type="Pfam" id="PF00300">
    <property type="entry name" value="His_Phos_1"/>
    <property type="match status" value="2"/>
</dbReference>
<dbReference type="Gene3D" id="3.40.50.1240">
    <property type="entry name" value="Phosphoglycerate mutase-like"/>
    <property type="match status" value="1"/>
</dbReference>
<evidence type="ECO:0000256" key="8">
    <source>
        <dbReference type="ARBA" id="ARBA00039765"/>
    </source>
</evidence>
<sequence length="287" mass="33259">MSWRYFKPFSSVSYYTITGASLYFLLKDEKFKIVENSNKSETNKFPEFDLNWDHRAETALVKPFKDGSNASKQKSYSEKLEKYRSRAVRHILLIRHGQYFLNGTTDKERVLTQLGREQAKMTGNRLKELDIKITEAVVSTMTRAKETANILLNQLPQAKQLELKIDSILEEGAPLGPEPKFGSWRPMEYQFFVDGARIEAAFRKYFHRADPEQINDSLTLIVCHANVIRYFVCRALQWPPEAWLRFSLHHASITWISIYPNGEVVMKMYGDAGHMPKSHVTTRNIGD</sequence>
<evidence type="ECO:0000256" key="10">
    <source>
        <dbReference type="ARBA" id="ARBA00042520"/>
    </source>
</evidence>
<dbReference type="InterPro" id="IPR013078">
    <property type="entry name" value="His_Pase_superF_clade-1"/>
</dbReference>
<evidence type="ECO:0000256" key="11">
    <source>
        <dbReference type="ARBA" id="ARBA00047761"/>
    </source>
</evidence>
<dbReference type="PANTHER" id="PTHR20935">
    <property type="entry name" value="PHOSPHOGLYCERATE MUTASE-RELATED"/>
    <property type="match status" value="1"/>
</dbReference>
<dbReference type="SUPFAM" id="SSF53254">
    <property type="entry name" value="Phosphoglycerate mutase-like"/>
    <property type="match status" value="1"/>
</dbReference>
<reference evidence="13" key="1">
    <citation type="submission" date="2021-03" db="EMBL/GenBank/DDBJ databases">
        <title>Chromosome level genome of the anhydrobiotic midge Polypedilum vanderplanki.</title>
        <authorList>
            <person name="Yoshida Y."/>
            <person name="Kikawada T."/>
            <person name="Gusev O."/>
        </authorList>
    </citation>
    <scope>NUCLEOTIDE SEQUENCE</scope>
    <source>
        <strain evidence="13">NIAS01</strain>
        <tissue evidence="13">Whole body or cell culture</tissue>
    </source>
</reference>
<keyword evidence="14" id="KW-1185">Reference proteome</keyword>
<dbReference type="GO" id="GO:0005741">
    <property type="term" value="C:mitochondrial outer membrane"/>
    <property type="evidence" value="ECO:0007669"/>
    <property type="project" value="UniProtKB-SubCell"/>
</dbReference>
<dbReference type="GO" id="GO:0090141">
    <property type="term" value="P:positive regulation of mitochondrial fission"/>
    <property type="evidence" value="ECO:0007669"/>
    <property type="project" value="TreeGrafter"/>
</dbReference>
<evidence type="ECO:0000256" key="3">
    <source>
        <dbReference type="ARBA" id="ARBA00013081"/>
    </source>
</evidence>
<dbReference type="AlphaFoldDB" id="A0A9J6CG50"/>
<keyword evidence="4" id="KW-1000">Mitochondrion outer membrane</keyword>